<evidence type="ECO:0000256" key="2">
    <source>
        <dbReference type="SAM" id="MobiDB-lite"/>
    </source>
</evidence>
<sequence>MATLLSAGKAAAFKMGKGDSRNLVGPSTGAQDITLNYSVFQADEEFPQHFHEESADIFIVLEGGVSVRQGDVYTPITAGQFAYVPSPEVHGTVNTSGAEATLISFQAPPDQALYRGERDPSKTGTTPRPPDNHVTSVRIDNLASGDSSKEEKTTSWAPASPNTGTPEMRLDYFELGQGGTLQEPAARDKEAVWFVWSGEVSIMAGGETLCASRHEGAFVPSGEAQTVRNDSAETARLIRCQAI</sequence>
<accession>A0A6B0YSM9</accession>
<dbReference type="Gene3D" id="2.60.120.10">
    <property type="entry name" value="Jelly Rolls"/>
    <property type="match status" value="2"/>
</dbReference>
<gene>
    <name evidence="4" type="ORF">F4Y42_09870</name>
</gene>
<reference evidence="4" key="1">
    <citation type="submission" date="2019-09" db="EMBL/GenBank/DDBJ databases">
        <title>Characterisation of the sponge microbiome using genome-centric metagenomics.</title>
        <authorList>
            <person name="Engelberts J.P."/>
            <person name="Robbins S.J."/>
            <person name="De Goeij J.M."/>
            <person name="Aranda M."/>
            <person name="Bell S.C."/>
            <person name="Webster N.S."/>
        </authorList>
    </citation>
    <scope>NUCLEOTIDE SEQUENCE</scope>
    <source>
        <strain evidence="4">SB0664_bin_27</strain>
    </source>
</reference>
<name>A0A6B0YSM9_9CHLR</name>
<dbReference type="SUPFAM" id="SSF51182">
    <property type="entry name" value="RmlC-like cupins"/>
    <property type="match status" value="1"/>
</dbReference>
<dbReference type="GO" id="GO:0046872">
    <property type="term" value="F:metal ion binding"/>
    <property type="evidence" value="ECO:0007669"/>
    <property type="project" value="UniProtKB-KW"/>
</dbReference>
<organism evidence="4">
    <name type="scientific">Caldilineaceae bacterium SB0664_bin_27</name>
    <dbReference type="NCBI Taxonomy" id="2605260"/>
    <lineage>
        <taxon>Bacteria</taxon>
        <taxon>Bacillati</taxon>
        <taxon>Chloroflexota</taxon>
        <taxon>Caldilineae</taxon>
        <taxon>Caldilineales</taxon>
        <taxon>Caldilineaceae</taxon>
    </lineage>
</organism>
<dbReference type="InterPro" id="IPR051610">
    <property type="entry name" value="GPI/OXD"/>
</dbReference>
<dbReference type="InterPro" id="IPR011051">
    <property type="entry name" value="RmlC_Cupin_sf"/>
</dbReference>
<dbReference type="PANTHER" id="PTHR35848">
    <property type="entry name" value="OXALATE-BINDING PROTEIN"/>
    <property type="match status" value="1"/>
</dbReference>
<evidence type="ECO:0000313" key="4">
    <source>
        <dbReference type="EMBL" id="MXY93743.1"/>
    </source>
</evidence>
<dbReference type="CDD" id="cd02208">
    <property type="entry name" value="cupin_RmlC-like"/>
    <property type="match status" value="1"/>
</dbReference>
<evidence type="ECO:0000259" key="3">
    <source>
        <dbReference type="Pfam" id="PF07883"/>
    </source>
</evidence>
<feature type="compositionally biased region" description="Polar residues" evidence="2">
    <location>
        <begin position="154"/>
        <end position="165"/>
    </location>
</feature>
<dbReference type="InterPro" id="IPR013096">
    <property type="entry name" value="Cupin_2"/>
</dbReference>
<evidence type="ECO:0000256" key="1">
    <source>
        <dbReference type="ARBA" id="ARBA00022723"/>
    </source>
</evidence>
<protein>
    <submittedName>
        <fullName evidence="4">Cupin domain-containing protein</fullName>
    </submittedName>
</protein>
<comment type="caution">
    <text evidence="4">The sequence shown here is derived from an EMBL/GenBank/DDBJ whole genome shotgun (WGS) entry which is preliminary data.</text>
</comment>
<dbReference type="AlphaFoldDB" id="A0A6B0YSM9"/>
<dbReference type="PANTHER" id="PTHR35848:SF6">
    <property type="entry name" value="CUPIN TYPE-2 DOMAIN-CONTAINING PROTEIN"/>
    <property type="match status" value="1"/>
</dbReference>
<dbReference type="EMBL" id="VXRG01000083">
    <property type="protein sequence ID" value="MXY93743.1"/>
    <property type="molecule type" value="Genomic_DNA"/>
</dbReference>
<dbReference type="Pfam" id="PF07883">
    <property type="entry name" value="Cupin_2"/>
    <property type="match status" value="1"/>
</dbReference>
<feature type="domain" description="Cupin type-2" evidence="3">
    <location>
        <begin position="39"/>
        <end position="104"/>
    </location>
</feature>
<proteinExistence type="predicted"/>
<feature type="region of interest" description="Disordered" evidence="2">
    <location>
        <begin position="108"/>
        <end position="168"/>
    </location>
</feature>
<dbReference type="InterPro" id="IPR014710">
    <property type="entry name" value="RmlC-like_jellyroll"/>
</dbReference>
<keyword evidence="1" id="KW-0479">Metal-binding</keyword>